<reference evidence="1" key="2">
    <citation type="submission" date="2020-09" db="EMBL/GenBank/DDBJ databases">
        <authorList>
            <person name="Sun Q."/>
            <person name="Kim S."/>
        </authorList>
    </citation>
    <scope>NUCLEOTIDE SEQUENCE</scope>
    <source>
        <strain evidence="1">KCTC 32337</strain>
    </source>
</reference>
<evidence type="ECO:0008006" key="3">
    <source>
        <dbReference type="Google" id="ProtNLM"/>
    </source>
</evidence>
<dbReference type="Gene3D" id="3.10.450.50">
    <property type="match status" value="1"/>
</dbReference>
<evidence type="ECO:0000313" key="1">
    <source>
        <dbReference type="EMBL" id="GGZ54788.1"/>
    </source>
</evidence>
<dbReference type="RefSeq" id="WP_229816460.1">
    <property type="nucleotide sequence ID" value="NZ_BMZC01000003.1"/>
</dbReference>
<dbReference type="EMBL" id="BMZC01000003">
    <property type="protein sequence ID" value="GGZ54788.1"/>
    <property type="molecule type" value="Genomic_DNA"/>
</dbReference>
<dbReference type="Proteomes" id="UP000622604">
    <property type="component" value="Unassembled WGS sequence"/>
</dbReference>
<gene>
    <name evidence="1" type="ORF">GCM10011274_11020</name>
</gene>
<accession>A0A8H9I7N7</accession>
<comment type="caution">
    <text evidence="1">The sequence shown here is derived from an EMBL/GenBank/DDBJ whole genome shotgun (WGS) entry which is preliminary data.</text>
</comment>
<dbReference type="SUPFAM" id="SSF54427">
    <property type="entry name" value="NTF2-like"/>
    <property type="match status" value="1"/>
</dbReference>
<organism evidence="1 2">
    <name type="scientific">Paraglaciecola chathamensis</name>
    <dbReference type="NCBI Taxonomy" id="368405"/>
    <lineage>
        <taxon>Bacteria</taxon>
        <taxon>Pseudomonadati</taxon>
        <taxon>Pseudomonadota</taxon>
        <taxon>Gammaproteobacteria</taxon>
        <taxon>Alteromonadales</taxon>
        <taxon>Alteromonadaceae</taxon>
        <taxon>Paraglaciecola</taxon>
    </lineage>
</organism>
<proteinExistence type="predicted"/>
<protein>
    <recommendedName>
        <fullName evidence="3">SnoaL-like domain-containing protein</fullName>
    </recommendedName>
</protein>
<dbReference type="InterPro" id="IPR032710">
    <property type="entry name" value="NTF2-like_dom_sf"/>
</dbReference>
<reference evidence="1" key="1">
    <citation type="journal article" date="2014" name="Int. J. Syst. Evol. Microbiol.">
        <title>Complete genome sequence of Corynebacterium casei LMG S-19264T (=DSM 44701T), isolated from a smear-ripened cheese.</title>
        <authorList>
            <consortium name="US DOE Joint Genome Institute (JGI-PGF)"/>
            <person name="Walter F."/>
            <person name="Albersmeier A."/>
            <person name="Kalinowski J."/>
            <person name="Ruckert C."/>
        </authorList>
    </citation>
    <scope>NUCLEOTIDE SEQUENCE</scope>
    <source>
        <strain evidence="1">KCTC 32337</strain>
    </source>
</reference>
<evidence type="ECO:0000313" key="2">
    <source>
        <dbReference type="Proteomes" id="UP000622604"/>
    </source>
</evidence>
<sequence length="87" mass="9684">MTHDLAANKQNAIDFYRTAYLGEPAKAVALYVGNKYIQHNPAVKDGKQGFIDYFTEMAEDYPEIPTPLNNCPLRIHPAGFEQGVGVQ</sequence>
<dbReference type="AlphaFoldDB" id="A0A8H9I7N7"/>
<name>A0A8H9I7N7_9ALTE</name>